<accession>A0A518GWH5</accession>
<dbReference type="RefSeq" id="WP_145267381.1">
    <property type="nucleotide sequence ID" value="NZ_CP036426.1"/>
</dbReference>
<dbReference type="InterPro" id="IPR013830">
    <property type="entry name" value="SGNH_hydro"/>
</dbReference>
<proteinExistence type="predicted"/>
<dbReference type="Gene3D" id="3.40.50.1110">
    <property type="entry name" value="SGNH hydrolase"/>
    <property type="match status" value="1"/>
</dbReference>
<sequence length="287" mass="30719">MIRPPRHPVARLSAIVASVVLLMTAVASAVLSRVAGPDPDRRGPTIAAPRAHLDEWVGRHARHVSRAMAGPAPLLLLGDSITRGWLGPALDGEDSALDRLRRRRLDSRGAVNFGMDGDHVEHLLWRLRHGGLAGLRPELVVLLAGTNNIGLDAPEAIAEGVVALVDEIRRRSPDSVILVIGMLPRGTTLGHGQPAISDVPDPRIAEINRLLAPIDARPRVAFLDFGHRLLDEDGRVVRSMQPDLLHLSTEGYGAWADAMEPTLRLFFGPPPGADAGDPRLLSGSPAG</sequence>
<dbReference type="PANTHER" id="PTHR30383">
    <property type="entry name" value="THIOESTERASE 1/PROTEASE 1/LYSOPHOSPHOLIPASE L1"/>
    <property type="match status" value="1"/>
</dbReference>
<dbReference type="Proteomes" id="UP000317835">
    <property type="component" value="Chromosome"/>
</dbReference>
<keyword evidence="3" id="KW-1185">Reference proteome</keyword>
<evidence type="ECO:0000259" key="1">
    <source>
        <dbReference type="Pfam" id="PF13472"/>
    </source>
</evidence>
<dbReference type="OrthoDB" id="2513075at2"/>
<name>A0A518GWH5_9BACT</name>
<evidence type="ECO:0000313" key="3">
    <source>
        <dbReference type="Proteomes" id="UP000317835"/>
    </source>
</evidence>
<dbReference type="SUPFAM" id="SSF52266">
    <property type="entry name" value="SGNH hydrolase"/>
    <property type="match status" value="1"/>
</dbReference>
<feature type="domain" description="SGNH hydrolase-type esterase" evidence="1">
    <location>
        <begin position="76"/>
        <end position="253"/>
    </location>
</feature>
<dbReference type="GO" id="GO:0016788">
    <property type="term" value="F:hydrolase activity, acting on ester bonds"/>
    <property type="evidence" value="ECO:0007669"/>
    <property type="project" value="UniProtKB-ARBA"/>
</dbReference>
<dbReference type="KEGG" id="tpla:ElP_07880"/>
<dbReference type="InterPro" id="IPR036514">
    <property type="entry name" value="SGNH_hydro_sf"/>
</dbReference>
<protein>
    <recommendedName>
        <fullName evidence="1">SGNH hydrolase-type esterase domain-containing protein</fullName>
    </recommendedName>
</protein>
<organism evidence="2 3">
    <name type="scientific">Tautonia plasticadhaerens</name>
    <dbReference type="NCBI Taxonomy" id="2527974"/>
    <lineage>
        <taxon>Bacteria</taxon>
        <taxon>Pseudomonadati</taxon>
        <taxon>Planctomycetota</taxon>
        <taxon>Planctomycetia</taxon>
        <taxon>Isosphaerales</taxon>
        <taxon>Isosphaeraceae</taxon>
        <taxon>Tautonia</taxon>
    </lineage>
</organism>
<evidence type="ECO:0000313" key="2">
    <source>
        <dbReference type="EMBL" id="QDV32946.1"/>
    </source>
</evidence>
<gene>
    <name evidence="2" type="ORF">ElP_07880</name>
</gene>
<dbReference type="Pfam" id="PF13472">
    <property type="entry name" value="Lipase_GDSL_2"/>
    <property type="match status" value="1"/>
</dbReference>
<dbReference type="InterPro" id="IPR051532">
    <property type="entry name" value="Ester_Hydrolysis_Enzymes"/>
</dbReference>
<dbReference type="EMBL" id="CP036426">
    <property type="protein sequence ID" value="QDV32946.1"/>
    <property type="molecule type" value="Genomic_DNA"/>
</dbReference>
<reference evidence="2 3" key="1">
    <citation type="submission" date="2019-02" db="EMBL/GenBank/DDBJ databases">
        <title>Deep-cultivation of Planctomycetes and their phenomic and genomic characterization uncovers novel biology.</title>
        <authorList>
            <person name="Wiegand S."/>
            <person name="Jogler M."/>
            <person name="Boedeker C."/>
            <person name="Pinto D."/>
            <person name="Vollmers J."/>
            <person name="Rivas-Marin E."/>
            <person name="Kohn T."/>
            <person name="Peeters S.H."/>
            <person name="Heuer A."/>
            <person name="Rast P."/>
            <person name="Oberbeckmann S."/>
            <person name="Bunk B."/>
            <person name="Jeske O."/>
            <person name="Meyerdierks A."/>
            <person name="Storesund J.E."/>
            <person name="Kallscheuer N."/>
            <person name="Luecker S."/>
            <person name="Lage O.M."/>
            <person name="Pohl T."/>
            <person name="Merkel B.J."/>
            <person name="Hornburger P."/>
            <person name="Mueller R.-W."/>
            <person name="Bruemmer F."/>
            <person name="Labrenz M."/>
            <person name="Spormann A.M."/>
            <person name="Op den Camp H."/>
            <person name="Overmann J."/>
            <person name="Amann R."/>
            <person name="Jetten M.S.M."/>
            <person name="Mascher T."/>
            <person name="Medema M.H."/>
            <person name="Devos D.P."/>
            <person name="Kaster A.-K."/>
            <person name="Ovreas L."/>
            <person name="Rohde M."/>
            <person name="Galperin M.Y."/>
            <person name="Jogler C."/>
        </authorList>
    </citation>
    <scope>NUCLEOTIDE SEQUENCE [LARGE SCALE GENOMIC DNA]</scope>
    <source>
        <strain evidence="2 3">ElP</strain>
    </source>
</reference>
<dbReference type="AlphaFoldDB" id="A0A518GWH5"/>